<dbReference type="Proteomes" id="UP001597120">
    <property type="component" value="Unassembled WGS sequence"/>
</dbReference>
<evidence type="ECO:0000256" key="1">
    <source>
        <dbReference type="SAM" id="MobiDB-lite"/>
    </source>
</evidence>
<feature type="compositionally biased region" description="Basic and acidic residues" evidence="1">
    <location>
        <begin position="43"/>
        <end position="73"/>
    </location>
</feature>
<keyword evidence="3" id="KW-1185">Reference proteome</keyword>
<proteinExistence type="predicted"/>
<comment type="caution">
    <text evidence="2">The sequence shown here is derived from an EMBL/GenBank/DDBJ whole genome shotgun (WGS) entry which is preliminary data.</text>
</comment>
<name>A0ABW3DA71_9BACL</name>
<organism evidence="2 3">
    <name type="scientific">Paenibacillus residui</name>
    <dbReference type="NCBI Taxonomy" id="629724"/>
    <lineage>
        <taxon>Bacteria</taxon>
        <taxon>Bacillati</taxon>
        <taxon>Bacillota</taxon>
        <taxon>Bacilli</taxon>
        <taxon>Bacillales</taxon>
        <taxon>Paenibacillaceae</taxon>
        <taxon>Paenibacillus</taxon>
    </lineage>
</organism>
<feature type="region of interest" description="Disordered" evidence="1">
    <location>
        <begin position="1"/>
        <end position="107"/>
    </location>
</feature>
<gene>
    <name evidence="2" type="ORF">ACFQ03_08365</name>
</gene>
<evidence type="ECO:0000313" key="2">
    <source>
        <dbReference type="EMBL" id="MFD0869163.1"/>
    </source>
</evidence>
<protein>
    <submittedName>
        <fullName evidence="2">Uncharacterized protein</fullName>
    </submittedName>
</protein>
<dbReference type="EMBL" id="JBHTIU010000027">
    <property type="protein sequence ID" value="MFD0869163.1"/>
    <property type="molecule type" value="Genomic_DNA"/>
</dbReference>
<sequence length="107" mass="12135">MSLKSIDMQLAVHKSPEAGIKQNEIQQKPVHDQNHLTEQTSKQTDRERHVTSKSEAPEQAGIRDGEERRERNRGSGNGRKKTSGQSGPVEEKRPQHPYKGKIIDMQL</sequence>
<evidence type="ECO:0000313" key="3">
    <source>
        <dbReference type="Proteomes" id="UP001597120"/>
    </source>
</evidence>
<reference evidence="3" key="1">
    <citation type="journal article" date="2019" name="Int. J. Syst. Evol. Microbiol.">
        <title>The Global Catalogue of Microorganisms (GCM) 10K type strain sequencing project: providing services to taxonomists for standard genome sequencing and annotation.</title>
        <authorList>
            <consortium name="The Broad Institute Genomics Platform"/>
            <consortium name="The Broad Institute Genome Sequencing Center for Infectious Disease"/>
            <person name="Wu L."/>
            <person name="Ma J."/>
        </authorList>
    </citation>
    <scope>NUCLEOTIDE SEQUENCE [LARGE SCALE GENOMIC DNA]</scope>
    <source>
        <strain evidence="3">CCUG 57263</strain>
    </source>
</reference>
<dbReference type="RefSeq" id="WP_379287383.1">
    <property type="nucleotide sequence ID" value="NZ_JBHTIU010000027.1"/>
</dbReference>
<accession>A0ABW3DA71</accession>